<dbReference type="NCBIfam" id="TIGR04275">
    <property type="entry name" value="beta_prop_Msarc"/>
    <property type="match status" value="2"/>
</dbReference>
<evidence type="ECO:0000313" key="1">
    <source>
        <dbReference type="EMBL" id="ADN34968.1"/>
    </source>
</evidence>
<organism evidence="1 2">
    <name type="scientific">Methanolacinia petrolearia (strain DSM 11571 / OCM 486 / SEBR 4847)</name>
    <name type="common">Methanoplanus petrolearius</name>
    <dbReference type="NCBI Taxonomy" id="679926"/>
    <lineage>
        <taxon>Archaea</taxon>
        <taxon>Methanobacteriati</taxon>
        <taxon>Methanobacteriota</taxon>
        <taxon>Stenosarchaea group</taxon>
        <taxon>Methanomicrobia</taxon>
        <taxon>Methanomicrobiales</taxon>
        <taxon>Methanomicrobiaceae</taxon>
        <taxon>Methanolacinia</taxon>
    </lineage>
</organism>
<reference evidence="1 2" key="1">
    <citation type="journal article" date="2010" name="Stand. Genomic Sci.">
        <title>Complete genome sequence of Methanoplanus petrolearius type strain (SEBR 4847).</title>
        <authorList>
            <person name="Brambilla E."/>
            <person name="Djao O.D."/>
            <person name="Daligault H."/>
            <person name="Lapidus A."/>
            <person name="Lucas S."/>
            <person name="Hammon N."/>
            <person name="Nolan M."/>
            <person name="Tice H."/>
            <person name="Cheng J.F."/>
            <person name="Han C."/>
            <person name="Tapia R."/>
            <person name="Goodwin L."/>
            <person name="Pitluck S."/>
            <person name="Liolios K."/>
            <person name="Ivanova N."/>
            <person name="Mavromatis K."/>
            <person name="Mikhailova N."/>
            <person name="Pati A."/>
            <person name="Chen A."/>
            <person name="Palaniappan K."/>
            <person name="Land M."/>
            <person name="Hauser L."/>
            <person name="Chang Y.J."/>
            <person name="Jeffries C.D."/>
            <person name="Rohde M."/>
            <person name="Spring S."/>
            <person name="Sikorski J."/>
            <person name="Goker M."/>
            <person name="Woyke T."/>
            <person name="Bristow J."/>
            <person name="Eisen J.A."/>
            <person name="Markowitz V."/>
            <person name="Hugenholtz P."/>
            <person name="Kyrpides N.C."/>
            <person name="Klenk H.P."/>
        </authorList>
    </citation>
    <scope>NUCLEOTIDE SEQUENCE [LARGE SCALE GENOMIC DNA]</scope>
    <source>
        <strain evidence="2">DSM 11571 / OCM 486 / SEBR 4847</strain>
    </source>
</reference>
<dbReference type="RefSeq" id="WP_013328147.1">
    <property type="nucleotide sequence ID" value="NC_014507.1"/>
</dbReference>
<keyword evidence="2" id="KW-1185">Reference proteome</keyword>
<dbReference type="eggNOG" id="arCOG02527">
    <property type="taxonomic scope" value="Archaea"/>
</dbReference>
<proteinExistence type="predicted"/>
<gene>
    <name evidence="1" type="ordered locus">Mpet_0190</name>
</gene>
<dbReference type="InterPro" id="IPR011042">
    <property type="entry name" value="6-blade_b-propeller_TolB-like"/>
</dbReference>
<dbReference type="InterPro" id="IPR027618">
    <property type="entry name" value="Beta_prop_Msarc"/>
</dbReference>
<dbReference type="SUPFAM" id="SSF63825">
    <property type="entry name" value="YWTD domain"/>
    <property type="match status" value="1"/>
</dbReference>
<dbReference type="STRING" id="679926.Mpet_0190"/>
<dbReference type="SUPFAM" id="SSF69304">
    <property type="entry name" value="Tricorn protease N-terminal domain"/>
    <property type="match status" value="1"/>
</dbReference>
<dbReference type="GeneID" id="9742632"/>
<dbReference type="PANTHER" id="PTHR36842:SF1">
    <property type="entry name" value="PROTEIN TOLB"/>
    <property type="match status" value="1"/>
</dbReference>
<evidence type="ECO:0000313" key="2">
    <source>
        <dbReference type="Proteomes" id="UP000006565"/>
    </source>
</evidence>
<protein>
    <submittedName>
        <fullName evidence="1">Uncharacterized protein</fullName>
    </submittedName>
</protein>
<dbReference type="HOGENOM" id="CLU_596681_0_0_2"/>
<dbReference type="eggNOG" id="arCOG04987">
    <property type="taxonomic scope" value="Archaea"/>
</dbReference>
<sequence length="458" mass="51092" precursor="true">MVCAICLVILIVAAYPCAAIKTPEPVVIAKSDSAKFNSIAFDNDTVAWIEYGPNADNTTGSSLHKFDISTGRQETVIVDPSGKFSLDLSGSRYVWSDQRAIFLYDEDEHVLKFLYSNNKQDNPVIDGDRVVWEEKTADQSFLRMYDISTGDYGDAVKGVGKDTDCLLPAISGDRLVYISMEQGSSAIYLMLYNMTTGEKTNVARLPSTYQPPAIDGNLIVWAESYDEYYSVYMYDIEKQMTSVISPMTGYQMYPDISGDCVVWVYYGQKGEDLENGGSIYLYDSKAGNASVISQEGERLDFPRVSGDYVVWTDRGENSNDIYLFGIPEEGQAISGGTQNSSFLSNPTPFPTPDTKIRFYSSIKEGEVQWYSLTPSENESQISFELRWNDPDDELSLSVAGPDGSIWCFSDEDDHNDDSCVRMTISGLSTAYSIKKKWTIAVSGESVSEDKAYYDVCWY</sequence>
<dbReference type="Proteomes" id="UP000006565">
    <property type="component" value="Chromosome"/>
</dbReference>
<name>E1REM1_METP4</name>
<dbReference type="EMBL" id="CP002117">
    <property type="protein sequence ID" value="ADN34968.1"/>
    <property type="molecule type" value="Genomic_DNA"/>
</dbReference>
<accession>E1REM1</accession>
<dbReference type="PANTHER" id="PTHR36842">
    <property type="entry name" value="PROTEIN TOLB HOMOLOG"/>
    <property type="match status" value="1"/>
</dbReference>
<dbReference type="AlphaFoldDB" id="E1REM1"/>
<dbReference type="KEGG" id="mpi:Mpet_0190"/>
<dbReference type="Gene3D" id="2.120.10.30">
    <property type="entry name" value="TolB, C-terminal domain"/>
    <property type="match status" value="1"/>
</dbReference>